<dbReference type="Proteomes" id="UP000502248">
    <property type="component" value="Chromosome"/>
</dbReference>
<accession>A0A7Z2VK41</accession>
<evidence type="ECO:0000313" key="4">
    <source>
        <dbReference type="Proteomes" id="UP000502248"/>
    </source>
</evidence>
<dbReference type="AlphaFoldDB" id="A0A7Z2VK41"/>
<dbReference type="PANTHER" id="PTHR43649:SF12">
    <property type="entry name" value="DIACETYLCHITOBIOSE BINDING PROTEIN DASA"/>
    <property type="match status" value="1"/>
</dbReference>
<name>A0A7Z2VK41_9BACL</name>
<dbReference type="RefSeq" id="WP_169280802.1">
    <property type="nucleotide sequence ID" value="NZ_CP051680.1"/>
</dbReference>
<evidence type="ECO:0000256" key="2">
    <source>
        <dbReference type="SAM" id="SignalP"/>
    </source>
</evidence>
<dbReference type="EMBL" id="CP051680">
    <property type="protein sequence ID" value="QJD84519.1"/>
    <property type="molecule type" value="Genomic_DNA"/>
</dbReference>
<keyword evidence="4" id="KW-1185">Reference proteome</keyword>
<dbReference type="InterPro" id="IPR050490">
    <property type="entry name" value="Bact_solute-bd_prot1"/>
</dbReference>
<dbReference type="PROSITE" id="PS51257">
    <property type="entry name" value="PROKAR_LIPOPROTEIN"/>
    <property type="match status" value="1"/>
</dbReference>
<proteinExistence type="predicted"/>
<feature type="compositionally biased region" description="Low complexity" evidence="1">
    <location>
        <begin position="33"/>
        <end position="56"/>
    </location>
</feature>
<evidence type="ECO:0000313" key="3">
    <source>
        <dbReference type="EMBL" id="QJD84519.1"/>
    </source>
</evidence>
<dbReference type="KEGG" id="cheb:HH215_15930"/>
<gene>
    <name evidence="3" type="ORF">HH215_15930</name>
</gene>
<keyword evidence="2" id="KW-0732">Signal</keyword>
<reference evidence="3 4" key="1">
    <citation type="submission" date="2020-04" db="EMBL/GenBank/DDBJ databases">
        <title>Genome sequencing of novel species.</title>
        <authorList>
            <person name="Heo J."/>
            <person name="Kim S.-J."/>
            <person name="Kim J.-S."/>
            <person name="Hong S.-B."/>
            <person name="Kwon S.-W."/>
        </authorList>
    </citation>
    <scope>NUCLEOTIDE SEQUENCE [LARGE SCALE GENOMIC DNA]</scope>
    <source>
        <strain evidence="3 4">MFER-1</strain>
    </source>
</reference>
<feature type="signal peptide" evidence="2">
    <location>
        <begin position="1"/>
        <end position="24"/>
    </location>
</feature>
<organism evidence="3 4">
    <name type="scientific">Cohnella herbarum</name>
    <dbReference type="NCBI Taxonomy" id="2728023"/>
    <lineage>
        <taxon>Bacteria</taxon>
        <taxon>Bacillati</taxon>
        <taxon>Bacillota</taxon>
        <taxon>Bacilli</taxon>
        <taxon>Bacillales</taxon>
        <taxon>Paenibacillaceae</taxon>
        <taxon>Cohnella</taxon>
    </lineage>
</organism>
<sequence length="526" mass="59044">MKNGLKIALLLALSMMLLFLTACGGNNNSNEEQASTPAPTSSQTPQSTETSSAAPTEKPKLTVFFSDHNLPMPTGKLNELEVIKYMSDKLNIDINPVPITHSGYADQLKLKFASGDTPDWYQTWGIAADETVASGRALVLNDLLQQYGKNLLERIPQTAWDAVTVNGKIMGIPQPTAVDSNKIMFVRKDWMDKLKLEVPRTSDEFLDMLRAFRDGDPNGNGKKDEIPFSMRENLSWAENIFGMFGVNPDSPMLVNDELIPGMIHPNMKNALGLMKTMYDEKLLDIEFLTNSSQIWTQKINSDLVGAWVHNSSNGYHWRLQHLEFLPDKKTEIIAIPTPQGVGYDGPVGVKETSVNKTYVLFDNAKHPEEIIKMYDWLISDEGQMWAGLGLEGQTYFKEGEGYRYDREADEAKGWNWRVAPFGIYGFSEKVERVKNDEAGFNAMKQGIDVAMNEGLANRVEAMPEPKAYSDNPDLKPSGSLWLEAATLIILGDKPLDYFDEFAAQWRKQGGNDVIAQMTEWYNNNKK</sequence>
<protein>
    <submittedName>
        <fullName evidence="3">Extracellular solute-binding protein</fullName>
    </submittedName>
</protein>
<dbReference type="PANTHER" id="PTHR43649">
    <property type="entry name" value="ARABINOSE-BINDING PROTEIN-RELATED"/>
    <property type="match status" value="1"/>
</dbReference>
<dbReference type="SUPFAM" id="SSF53850">
    <property type="entry name" value="Periplasmic binding protein-like II"/>
    <property type="match status" value="1"/>
</dbReference>
<dbReference type="InterPro" id="IPR006059">
    <property type="entry name" value="SBP"/>
</dbReference>
<feature type="region of interest" description="Disordered" evidence="1">
    <location>
        <begin position="29"/>
        <end position="58"/>
    </location>
</feature>
<evidence type="ECO:0000256" key="1">
    <source>
        <dbReference type="SAM" id="MobiDB-lite"/>
    </source>
</evidence>
<dbReference type="Gene3D" id="3.40.190.10">
    <property type="entry name" value="Periplasmic binding protein-like II"/>
    <property type="match status" value="2"/>
</dbReference>
<dbReference type="Pfam" id="PF01547">
    <property type="entry name" value="SBP_bac_1"/>
    <property type="match status" value="1"/>
</dbReference>
<feature type="chain" id="PRO_5039225682" evidence="2">
    <location>
        <begin position="25"/>
        <end position="526"/>
    </location>
</feature>